<dbReference type="Proteomes" id="UP001558652">
    <property type="component" value="Unassembled WGS sequence"/>
</dbReference>
<dbReference type="InterPro" id="IPR019341">
    <property type="entry name" value="Alpha/Gamma-adaptin-bd_p34"/>
</dbReference>
<sequence>IVSVFLGELPECFVLEQGLTAYPWHVDTKYYEVNVNLCALETKSLGSQEYANSVQAVVIYFDSENPCGLEEVNKWIPYVKEYEVDIQILLCVQCKEVNENVAQEWCLKEGYELIELEPKLDEEWESEQDFIETTGIKRVKQALEAHVWPNLTLKDRKEPTSMSALLHGGVCRSTAIDHGLMFLYLDDLLSDEHSDLGFSELFNQLMSMKERASSLPHDKRKEFAELVVRAYWQAIDGDEKELFE</sequence>
<gene>
    <name evidence="1" type="ORF">AAG570_007834</name>
</gene>
<evidence type="ECO:0008006" key="3">
    <source>
        <dbReference type="Google" id="ProtNLM"/>
    </source>
</evidence>
<dbReference type="SUPFAM" id="SSF52540">
    <property type="entry name" value="P-loop containing nucleoside triphosphate hydrolases"/>
    <property type="match status" value="1"/>
</dbReference>
<protein>
    <recommendedName>
        <fullName evidence="3">Alpha-and gamma-adaptin-binding protein p34</fullName>
    </recommendedName>
</protein>
<dbReference type="EMBL" id="JBFDAA010000021">
    <property type="protein sequence ID" value="KAL1115011.1"/>
    <property type="molecule type" value="Genomic_DNA"/>
</dbReference>
<evidence type="ECO:0000313" key="1">
    <source>
        <dbReference type="EMBL" id="KAL1115011.1"/>
    </source>
</evidence>
<evidence type="ECO:0000313" key="2">
    <source>
        <dbReference type="Proteomes" id="UP001558652"/>
    </source>
</evidence>
<dbReference type="Pfam" id="PF10199">
    <property type="entry name" value="Adaptin_binding"/>
    <property type="match status" value="1"/>
</dbReference>
<dbReference type="AlphaFoldDB" id="A0ABD0XUR4"/>
<organism evidence="1 2">
    <name type="scientific">Ranatra chinensis</name>
    <dbReference type="NCBI Taxonomy" id="642074"/>
    <lineage>
        <taxon>Eukaryota</taxon>
        <taxon>Metazoa</taxon>
        <taxon>Ecdysozoa</taxon>
        <taxon>Arthropoda</taxon>
        <taxon>Hexapoda</taxon>
        <taxon>Insecta</taxon>
        <taxon>Pterygota</taxon>
        <taxon>Neoptera</taxon>
        <taxon>Paraneoptera</taxon>
        <taxon>Hemiptera</taxon>
        <taxon>Heteroptera</taxon>
        <taxon>Panheteroptera</taxon>
        <taxon>Nepomorpha</taxon>
        <taxon>Nepidae</taxon>
        <taxon>Ranatrinae</taxon>
        <taxon>Ranatra</taxon>
    </lineage>
</organism>
<reference evidence="1 2" key="1">
    <citation type="submission" date="2024-07" db="EMBL/GenBank/DDBJ databases">
        <title>Chromosome-level genome assembly of the water stick insect Ranatra chinensis (Heteroptera: Nepidae).</title>
        <authorList>
            <person name="Liu X."/>
        </authorList>
    </citation>
    <scope>NUCLEOTIDE SEQUENCE [LARGE SCALE GENOMIC DNA]</scope>
    <source>
        <strain evidence="1">Cailab_2021Rc</strain>
        <tissue evidence="1">Muscle</tissue>
    </source>
</reference>
<feature type="non-terminal residue" evidence="1">
    <location>
        <position position="1"/>
    </location>
</feature>
<comment type="caution">
    <text evidence="1">The sequence shown here is derived from an EMBL/GenBank/DDBJ whole genome shotgun (WGS) entry which is preliminary data.</text>
</comment>
<name>A0ABD0XUR4_9HEMI</name>
<keyword evidence="2" id="KW-1185">Reference proteome</keyword>
<dbReference type="PANTHER" id="PTHR14659:SF1">
    <property type="entry name" value="ALPHA- AND GAMMA-ADAPTIN-BINDING PROTEIN P34"/>
    <property type="match status" value="1"/>
</dbReference>
<proteinExistence type="predicted"/>
<dbReference type="InterPro" id="IPR027417">
    <property type="entry name" value="P-loop_NTPase"/>
</dbReference>
<dbReference type="PANTHER" id="PTHR14659">
    <property type="entry name" value="ALPHA- AND GAMMA-ADAPTIN-BINDING PROTEIN P34"/>
    <property type="match status" value="1"/>
</dbReference>
<dbReference type="Gene3D" id="3.40.50.11960">
    <property type="match status" value="1"/>
</dbReference>
<accession>A0ABD0XUR4</accession>